<dbReference type="AlphaFoldDB" id="A0A8H6VKB3"/>
<organism evidence="3 4">
    <name type="scientific">Pseudocercospora fuligena</name>
    <dbReference type="NCBI Taxonomy" id="685502"/>
    <lineage>
        <taxon>Eukaryota</taxon>
        <taxon>Fungi</taxon>
        <taxon>Dikarya</taxon>
        <taxon>Ascomycota</taxon>
        <taxon>Pezizomycotina</taxon>
        <taxon>Dothideomycetes</taxon>
        <taxon>Dothideomycetidae</taxon>
        <taxon>Mycosphaerellales</taxon>
        <taxon>Mycosphaerellaceae</taxon>
        <taxon>Pseudocercospora</taxon>
    </lineage>
</organism>
<proteinExistence type="predicted"/>
<evidence type="ECO:0000256" key="1">
    <source>
        <dbReference type="ARBA" id="ARBA00022801"/>
    </source>
</evidence>
<dbReference type="EMBL" id="JABCIY010000080">
    <property type="protein sequence ID" value="KAF7193542.1"/>
    <property type="molecule type" value="Genomic_DNA"/>
</dbReference>
<dbReference type="GO" id="GO:0004806">
    <property type="term" value="F:triacylglycerol lipase activity"/>
    <property type="evidence" value="ECO:0007669"/>
    <property type="project" value="InterPro"/>
</dbReference>
<dbReference type="PANTHER" id="PTHR34853:SF5">
    <property type="entry name" value="LIP-DOMAIN-CONTAINING PROTEIN-RELATED"/>
    <property type="match status" value="1"/>
</dbReference>
<evidence type="ECO:0000313" key="3">
    <source>
        <dbReference type="EMBL" id="KAF7193542.1"/>
    </source>
</evidence>
<keyword evidence="1" id="KW-0378">Hydrolase</keyword>
<gene>
    <name evidence="3" type="ORF">HII31_05117</name>
</gene>
<evidence type="ECO:0000256" key="2">
    <source>
        <dbReference type="SAM" id="SignalP"/>
    </source>
</evidence>
<dbReference type="InterPro" id="IPR005152">
    <property type="entry name" value="Lipase_secreted"/>
</dbReference>
<evidence type="ECO:0000313" key="4">
    <source>
        <dbReference type="Proteomes" id="UP000660729"/>
    </source>
</evidence>
<dbReference type="Pfam" id="PF03583">
    <property type="entry name" value="LIP"/>
    <property type="match status" value="1"/>
</dbReference>
<reference evidence="3" key="1">
    <citation type="submission" date="2020-04" db="EMBL/GenBank/DDBJ databases">
        <title>Draft genome resource of the tomato pathogen Pseudocercospora fuligena.</title>
        <authorList>
            <person name="Zaccaron A."/>
        </authorList>
    </citation>
    <scope>NUCLEOTIDE SEQUENCE</scope>
    <source>
        <strain evidence="3">PF001</strain>
    </source>
</reference>
<feature type="chain" id="PRO_5034324328" evidence="2">
    <location>
        <begin position="24"/>
        <end position="468"/>
    </location>
</feature>
<dbReference type="OrthoDB" id="2373480at2759"/>
<dbReference type="GO" id="GO:0016042">
    <property type="term" value="P:lipid catabolic process"/>
    <property type="evidence" value="ECO:0007669"/>
    <property type="project" value="InterPro"/>
</dbReference>
<dbReference type="SUPFAM" id="SSF53474">
    <property type="entry name" value="alpha/beta-Hydrolases"/>
    <property type="match status" value="1"/>
</dbReference>
<sequence>MALMNTVVRLLTFLSLSISLTYGRPAIEKRVLTPTTDPFYTPPAGFESSTPGTILKTRQVVTSFLGLIPTLGVQSYQLLYRTTSVNGSAIAAVTTIFKPLGAKTDRFVSFHTAYDGSAPICDPSYNYQLGAAQVDLISDVEFLLLEGFLASGYIVSSPDYEGSDAAFGAGRLAGMVTLDSMRAVTNFAKTLGLTTTSPKIVGYGYSGGSIASGWGAQLHSSYAPELPIKGWASGGTVANLTGTALFIDNTAFSGFLPAAVDGLSKPSSYAAQIGPVIKSIITPLGQSKLDFAAQNCIADLFNFFEMSLLSTTIQSLGDRLYYQPDIAAVLMKQTMGVNKNETPTAPMYVYHASSDEIIPYSNATTLVDSWCANGASVDFVTFGNGGHFTTEILGFIGAYKFVESAFAGTVASGCTRSTTLNNTLDPIALGTNLEPILVKLIDALAALGRGDSNVLSNLNVLKDTTIQT</sequence>
<protein>
    <submittedName>
        <fullName evidence="3">Lipase 6</fullName>
    </submittedName>
</protein>
<name>A0A8H6VKB3_9PEZI</name>
<comment type="caution">
    <text evidence="3">The sequence shown here is derived from an EMBL/GenBank/DDBJ whole genome shotgun (WGS) entry which is preliminary data.</text>
</comment>
<dbReference type="Proteomes" id="UP000660729">
    <property type="component" value="Unassembled WGS sequence"/>
</dbReference>
<dbReference type="PANTHER" id="PTHR34853">
    <property type="match status" value="1"/>
</dbReference>
<accession>A0A8H6VKB3</accession>
<dbReference type="PIRSF" id="PIRSF029171">
    <property type="entry name" value="Esterase_LipA"/>
    <property type="match status" value="1"/>
</dbReference>
<keyword evidence="2" id="KW-0732">Signal</keyword>
<dbReference type="Gene3D" id="3.40.50.1820">
    <property type="entry name" value="alpha/beta hydrolase"/>
    <property type="match status" value="1"/>
</dbReference>
<keyword evidence="4" id="KW-1185">Reference proteome</keyword>
<feature type="signal peptide" evidence="2">
    <location>
        <begin position="1"/>
        <end position="23"/>
    </location>
</feature>
<dbReference type="InterPro" id="IPR029058">
    <property type="entry name" value="AB_hydrolase_fold"/>
</dbReference>
<dbReference type="Gene3D" id="1.10.260.130">
    <property type="match status" value="1"/>
</dbReference>